<reference evidence="1 2" key="1">
    <citation type="submission" date="2017-07" db="EMBL/GenBank/DDBJ databases">
        <title>Genome Sequence of Sulfitobacter pseudonitzschiae Strain SMR1 Isolated from a culture of the Diatom Skeletonema marinoi.</title>
        <authorList>
            <person name="Topel M."/>
            <person name="Pinder M.I.M."/>
            <person name="Johansson O.N."/>
            <person name="Kourtchenko O."/>
            <person name="Godhe A."/>
            <person name="Clarke A.K."/>
        </authorList>
    </citation>
    <scope>NUCLEOTIDE SEQUENCE [LARGE SCALE GENOMIC DNA]</scope>
    <source>
        <strain evidence="1 2">SMR1</strain>
        <plasmid evidence="1 2">pSMR1-4</plasmid>
    </source>
</reference>
<protein>
    <submittedName>
        <fullName evidence="1">Uncharacterized protein</fullName>
    </submittedName>
</protein>
<dbReference type="AlphaFoldDB" id="A0A221K978"/>
<name>A0A221K978_9RHOB</name>
<evidence type="ECO:0000313" key="2">
    <source>
        <dbReference type="Proteomes" id="UP000199754"/>
    </source>
</evidence>
<dbReference type="Proteomes" id="UP000199754">
    <property type="component" value="Plasmid pSMR1-4"/>
</dbReference>
<sequence>MKKLRTYLRACRQKWALIPAQAEMLASIKSPCC</sequence>
<geneLocation type="plasmid" evidence="1 2">
    <name>pSMR1-4</name>
</geneLocation>
<dbReference type="KEGG" id="spse:SULPSESMR1_04221"/>
<evidence type="ECO:0000313" key="1">
    <source>
        <dbReference type="EMBL" id="ASM75413.1"/>
    </source>
</evidence>
<keyword evidence="1" id="KW-0614">Plasmid</keyword>
<organism evidence="1 2">
    <name type="scientific">Pseudosulfitobacter pseudonitzschiae</name>
    <dbReference type="NCBI Taxonomy" id="1402135"/>
    <lineage>
        <taxon>Bacteria</taxon>
        <taxon>Pseudomonadati</taxon>
        <taxon>Pseudomonadota</taxon>
        <taxon>Alphaproteobacteria</taxon>
        <taxon>Rhodobacterales</taxon>
        <taxon>Roseobacteraceae</taxon>
        <taxon>Pseudosulfitobacter</taxon>
    </lineage>
</organism>
<proteinExistence type="predicted"/>
<keyword evidence="2" id="KW-1185">Reference proteome</keyword>
<accession>A0A221K978</accession>
<gene>
    <name evidence="1" type="ORF">SULPSESMR1_04221</name>
</gene>
<dbReference type="EMBL" id="CP022419">
    <property type="protein sequence ID" value="ASM75413.1"/>
    <property type="molecule type" value="Genomic_DNA"/>
</dbReference>